<organism evidence="1 2">
    <name type="scientific">Deinococcus aetherius</name>
    <dbReference type="NCBI Taxonomy" id="200252"/>
    <lineage>
        <taxon>Bacteria</taxon>
        <taxon>Thermotogati</taxon>
        <taxon>Deinococcota</taxon>
        <taxon>Deinococci</taxon>
        <taxon>Deinococcales</taxon>
        <taxon>Deinococcaceae</taxon>
        <taxon>Deinococcus</taxon>
    </lineage>
</organism>
<sequence>MSSEDIPNNLVRPPVREVMSARVRPELKQALDAFVTELQAHGWTGLQKHHVLEYLMRDLLTEEGRSRVREDLADLHR</sequence>
<proteinExistence type="predicted"/>
<name>A0ABN6RNE7_9DEIO</name>
<evidence type="ECO:0000313" key="1">
    <source>
        <dbReference type="EMBL" id="BDP44821.1"/>
    </source>
</evidence>
<geneLocation type="plasmid" evidence="1 2">
    <name>pDAETH-4</name>
</geneLocation>
<evidence type="ECO:0000313" key="2">
    <source>
        <dbReference type="Proteomes" id="UP001064971"/>
    </source>
</evidence>
<keyword evidence="1" id="KW-0614">Plasmid</keyword>
<dbReference type="EMBL" id="AP026564">
    <property type="protein sequence ID" value="BDP44821.1"/>
    <property type="molecule type" value="Genomic_DNA"/>
</dbReference>
<reference evidence="1" key="1">
    <citation type="submission" date="2022-07" db="EMBL/GenBank/DDBJ databases">
        <title>Complete Genome Sequence of the Radioresistant Bacterium Deinococcus aetherius ST0316, Isolated from the Air Dust collected in Lower Stratosphere above Japan.</title>
        <authorList>
            <person name="Satoh K."/>
            <person name="Hagiwara K."/>
            <person name="Katsumata K."/>
            <person name="Kubo A."/>
            <person name="Yokobori S."/>
            <person name="Yamagishi A."/>
            <person name="Oono Y."/>
            <person name="Narumi I."/>
        </authorList>
    </citation>
    <scope>NUCLEOTIDE SEQUENCE</scope>
    <source>
        <strain evidence="1">ST0316</strain>
        <plasmid evidence="1">pDAETH-4</plasmid>
    </source>
</reference>
<protein>
    <submittedName>
        <fullName evidence="1">Uncharacterized protein</fullName>
    </submittedName>
</protein>
<gene>
    <name evidence="1" type="ORF">DAETH_47900</name>
</gene>
<dbReference type="RefSeq" id="WP_264778949.1">
    <property type="nucleotide sequence ID" value="NZ_AP026564.1"/>
</dbReference>
<accession>A0ABN6RNE7</accession>
<dbReference type="Proteomes" id="UP001064971">
    <property type="component" value="Plasmid pDAETH-4"/>
</dbReference>
<keyword evidence="2" id="KW-1185">Reference proteome</keyword>